<feature type="transmembrane region" description="Helical" evidence="10">
    <location>
        <begin position="170"/>
        <end position="189"/>
    </location>
</feature>
<evidence type="ECO:0000256" key="8">
    <source>
        <dbReference type="ARBA" id="ARBA00023012"/>
    </source>
</evidence>
<feature type="transmembrane region" description="Helical" evidence="10">
    <location>
        <begin position="109"/>
        <end position="129"/>
    </location>
</feature>
<feature type="domain" description="DUF7134" evidence="12">
    <location>
        <begin position="82"/>
        <end position="222"/>
    </location>
</feature>
<feature type="transmembrane region" description="Helical" evidence="10">
    <location>
        <begin position="84"/>
        <end position="103"/>
    </location>
</feature>
<keyword evidence="10" id="KW-0812">Transmembrane</keyword>
<accession>A0A318RRN2</accession>
<dbReference type="InterPro" id="IPR055558">
    <property type="entry name" value="DUF7134"/>
</dbReference>
<evidence type="ECO:0000256" key="3">
    <source>
        <dbReference type="ARBA" id="ARBA00022553"/>
    </source>
</evidence>
<keyword evidence="5" id="KW-0547">Nucleotide-binding</keyword>
<dbReference type="GO" id="GO:0000155">
    <property type="term" value="F:phosphorelay sensor kinase activity"/>
    <property type="evidence" value="ECO:0007669"/>
    <property type="project" value="InterPro"/>
</dbReference>
<feature type="transmembrane region" description="Helical" evidence="10">
    <location>
        <begin position="196"/>
        <end position="217"/>
    </location>
</feature>
<keyword evidence="4" id="KW-0808">Transferase</keyword>
<sequence length="457" mass="49483">MSVLSPFQTAVVAESNRTPEFTLSPDARLAQIMDHRGMSSAGVPIPTSGWETLPARRAWMPGAVRETLEADPHPLTGKRTTRDVAIDVLMVVLALAIGVVGVWGRFGNWGPLLATDIAIGLVGCGALIWRRRWPLAIALILTLVSGVASFVGGASFLALFSLAVHKPLRYSVSIGALGICAAMSNFFFYPDAQTDVWYAVLLYSILITAVAVGWGTMVRNRRQLLISLAELARNVESEQRERIAAARATERERLAREMHDVLAHRMSLLSVHAGALEFREDASSDEVRRAAGVIRAGVHQMLVDLRDVIGMLREETDDLASPMRTLAFVDELFAETELAGSPVRATIEIDDLDEVPGVISRAAYRIVQEGLTNARKHAGEVTVTVIISGAPGQGLTICIRQPLNPVAAMQNPIPGTGSGLVGLQERVTLAGGELEHGVKERNFVLTARLPWETECPR</sequence>
<keyword evidence="9" id="KW-0175">Coiled coil</keyword>
<dbReference type="InterPro" id="IPR050482">
    <property type="entry name" value="Sensor_HK_TwoCompSys"/>
</dbReference>
<feature type="domain" description="Signal transduction histidine kinase subgroup 3 dimerisation and phosphoacceptor" evidence="11">
    <location>
        <begin position="250"/>
        <end position="315"/>
    </location>
</feature>
<keyword evidence="8" id="KW-0902">Two-component regulatory system</keyword>
<evidence type="ECO:0000256" key="4">
    <source>
        <dbReference type="ARBA" id="ARBA00022679"/>
    </source>
</evidence>
<evidence type="ECO:0000313" key="14">
    <source>
        <dbReference type="Proteomes" id="UP000247591"/>
    </source>
</evidence>
<keyword evidence="6 13" id="KW-0418">Kinase</keyword>
<feature type="coiled-coil region" evidence="9">
    <location>
        <begin position="221"/>
        <end position="248"/>
    </location>
</feature>
<dbReference type="Pfam" id="PF23539">
    <property type="entry name" value="DUF7134"/>
    <property type="match status" value="1"/>
</dbReference>
<evidence type="ECO:0000256" key="1">
    <source>
        <dbReference type="ARBA" id="ARBA00000085"/>
    </source>
</evidence>
<evidence type="ECO:0000256" key="6">
    <source>
        <dbReference type="ARBA" id="ARBA00022777"/>
    </source>
</evidence>
<evidence type="ECO:0000259" key="12">
    <source>
        <dbReference type="Pfam" id="PF23539"/>
    </source>
</evidence>
<evidence type="ECO:0000256" key="2">
    <source>
        <dbReference type="ARBA" id="ARBA00012438"/>
    </source>
</evidence>
<dbReference type="Proteomes" id="UP000247591">
    <property type="component" value="Unassembled WGS sequence"/>
</dbReference>
<dbReference type="Pfam" id="PF07730">
    <property type="entry name" value="HisKA_3"/>
    <property type="match status" value="1"/>
</dbReference>
<organism evidence="13 14">
    <name type="scientific">Williamsia limnetica</name>
    <dbReference type="NCBI Taxonomy" id="882452"/>
    <lineage>
        <taxon>Bacteria</taxon>
        <taxon>Bacillati</taxon>
        <taxon>Actinomycetota</taxon>
        <taxon>Actinomycetes</taxon>
        <taxon>Mycobacteriales</taxon>
        <taxon>Nocardiaceae</taxon>
        <taxon>Williamsia</taxon>
    </lineage>
</organism>
<keyword evidence="10" id="KW-0472">Membrane</keyword>
<dbReference type="PANTHER" id="PTHR24421">
    <property type="entry name" value="NITRATE/NITRITE SENSOR PROTEIN NARX-RELATED"/>
    <property type="match status" value="1"/>
</dbReference>
<feature type="transmembrane region" description="Helical" evidence="10">
    <location>
        <begin position="136"/>
        <end position="164"/>
    </location>
</feature>
<dbReference type="EMBL" id="QJSP01000005">
    <property type="protein sequence ID" value="PYE18086.1"/>
    <property type="molecule type" value="Genomic_DNA"/>
</dbReference>
<dbReference type="GO" id="GO:0046983">
    <property type="term" value="F:protein dimerization activity"/>
    <property type="evidence" value="ECO:0007669"/>
    <property type="project" value="InterPro"/>
</dbReference>
<keyword evidence="10" id="KW-1133">Transmembrane helix</keyword>
<comment type="caution">
    <text evidence="13">The sequence shown here is derived from an EMBL/GenBank/DDBJ whole genome shotgun (WGS) entry which is preliminary data.</text>
</comment>
<keyword evidence="14" id="KW-1185">Reference proteome</keyword>
<dbReference type="Gene3D" id="1.20.5.1930">
    <property type="match status" value="1"/>
</dbReference>
<dbReference type="PANTHER" id="PTHR24421:SF10">
    <property type="entry name" value="NITRATE_NITRITE SENSOR PROTEIN NARQ"/>
    <property type="match status" value="1"/>
</dbReference>
<dbReference type="GO" id="GO:0005524">
    <property type="term" value="F:ATP binding"/>
    <property type="evidence" value="ECO:0007669"/>
    <property type="project" value="UniProtKB-KW"/>
</dbReference>
<dbReference type="InterPro" id="IPR036890">
    <property type="entry name" value="HATPase_C_sf"/>
</dbReference>
<dbReference type="GO" id="GO:0016020">
    <property type="term" value="C:membrane"/>
    <property type="evidence" value="ECO:0007669"/>
    <property type="project" value="InterPro"/>
</dbReference>
<protein>
    <recommendedName>
        <fullName evidence="2">histidine kinase</fullName>
        <ecNumber evidence="2">2.7.13.3</ecNumber>
    </recommendedName>
</protein>
<reference evidence="13 14" key="1">
    <citation type="submission" date="2018-06" db="EMBL/GenBank/DDBJ databases">
        <title>Genomic Encyclopedia of Type Strains, Phase IV (KMG-IV): sequencing the most valuable type-strain genomes for metagenomic binning, comparative biology and taxonomic classification.</title>
        <authorList>
            <person name="Goeker M."/>
        </authorList>
    </citation>
    <scope>NUCLEOTIDE SEQUENCE [LARGE SCALE GENOMIC DNA]</scope>
    <source>
        <strain evidence="13 14">DSM 45521</strain>
    </source>
</reference>
<proteinExistence type="predicted"/>
<keyword evidence="7" id="KW-0067">ATP-binding</keyword>
<gene>
    <name evidence="13" type="ORF">DFR67_105231</name>
</gene>
<dbReference type="CDD" id="cd16917">
    <property type="entry name" value="HATPase_UhpB-NarQ-NarX-like"/>
    <property type="match status" value="1"/>
</dbReference>
<evidence type="ECO:0000256" key="9">
    <source>
        <dbReference type="SAM" id="Coils"/>
    </source>
</evidence>
<evidence type="ECO:0000259" key="11">
    <source>
        <dbReference type="Pfam" id="PF07730"/>
    </source>
</evidence>
<evidence type="ECO:0000256" key="7">
    <source>
        <dbReference type="ARBA" id="ARBA00022840"/>
    </source>
</evidence>
<keyword evidence="3" id="KW-0597">Phosphoprotein</keyword>
<dbReference type="AlphaFoldDB" id="A0A318RRN2"/>
<dbReference type="InterPro" id="IPR011712">
    <property type="entry name" value="Sig_transdc_His_kin_sub3_dim/P"/>
</dbReference>
<dbReference type="SUPFAM" id="SSF55874">
    <property type="entry name" value="ATPase domain of HSP90 chaperone/DNA topoisomerase II/histidine kinase"/>
    <property type="match status" value="1"/>
</dbReference>
<dbReference type="Gene3D" id="3.30.565.10">
    <property type="entry name" value="Histidine kinase-like ATPase, C-terminal domain"/>
    <property type="match status" value="1"/>
</dbReference>
<evidence type="ECO:0000256" key="5">
    <source>
        <dbReference type="ARBA" id="ARBA00022741"/>
    </source>
</evidence>
<comment type="catalytic activity">
    <reaction evidence="1">
        <text>ATP + protein L-histidine = ADP + protein N-phospho-L-histidine.</text>
        <dbReference type="EC" id="2.7.13.3"/>
    </reaction>
</comment>
<dbReference type="EC" id="2.7.13.3" evidence="2"/>
<name>A0A318RRN2_WILLI</name>
<evidence type="ECO:0000313" key="13">
    <source>
        <dbReference type="EMBL" id="PYE18086.1"/>
    </source>
</evidence>
<evidence type="ECO:0000256" key="10">
    <source>
        <dbReference type="SAM" id="Phobius"/>
    </source>
</evidence>